<evidence type="ECO:0000313" key="2">
    <source>
        <dbReference type="EMBL" id="CEP20130.1"/>
    </source>
</evidence>
<keyword evidence="1" id="KW-1133">Transmembrane helix</keyword>
<proteinExistence type="predicted"/>
<dbReference type="EMBL" id="LN734207">
    <property type="protein sequence ID" value="CEP20130.1"/>
    <property type="molecule type" value="Genomic_DNA"/>
</dbReference>
<keyword evidence="1" id="KW-0472">Membrane</keyword>
<feature type="transmembrane region" description="Helical" evidence="1">
    <location>
        <begin position="77"/>
        <end position="98"/>
    </location>
</feature>
<gene>
    <name evidence="2" type="primary">PARPA_14451.1 scaffold 50209</name>
</gene>
<dbReference type="AlphaFoldDB" id="A0A0B7NWV6"/>
<evidence type="ECO:0000256" key="1">
    <source>
        <dbReference type="SAM" id="Phobius"/>
    </source>
</evidence>
<dbReference type="OrthoDB" id="2364397at2759"/>
<organism evidence="2 3">
    <name type="scientific">Parasitella parasitica</name>
    <dbReference type="NCBI Taxonomy" id="35722"/>
    <lineage>
        <taxon>Eukaryota</taxon>
        <taxon>Fungi</taxon>
        <taxon>Fungi incertae sedis</taxon>
        <taxon>Mucoromycota</taxon>
        <taxon>Mucoromycotina</taxon>
        <taxon>Mucoromycetes</taxon>
        <taxon>Mucorales</taxon>
        <taxon>Mucorineae</taxon>
        <taxon>Mucoraceae</taxon>
        <taxon>Parasitella</taxon>
    </lineage>
</organism>
<evidence type="ECO:0000313" key="3">
    <source>
        <dbReference type="Proteomes" id="UP000054107"/>
    </source>
</evidence>
<protein>
    <submittedName>
        <fullName evidence="2">Uncharacterized protein</fullName>
    </submittedName>
</protein>
<name>A0A0B7NWV6_9FUNG</name>
<feature type="transmembrane region" description="Helical" evidence="1">
    <location>
        <begin position="104"/>
        <end position="125"/>
    </location>
</feature>
<accession>A0A0B7NWV6</accession>
<reference evidence="2 3" key="1">
    <citation type="submission" date="2014-09" db="EMBL/GenBank/DDBJ databases">
        <authorList>
            <person name="Ellenberger Sabrina"/>
        </authorList>
    </citation>
    <scope>NUCLEOTIDE SEQUENCE [LARGE SCALE GENOMIC DNA]</scope>
    <source>
        <strain evidence="2 3">CBS 412.66</strain>
    </source>
</reference>
<dbReference type="Proteomes" id="UP000054107">
    <property type="component" value="Unassembled WGS sequence"/>
</dbReference>
<keyword evidence="3" id="KW-1185">Reference proteome</keyword>
<keyword evidence="1" id="KW-0812">Transmembrane</keyword>
<sequence>MDNFNNSFNVTMQALQLISEAYTFCYVNLQKSNIPLPAPDQVMATARTTVSYILSNSPAFIRQLYGMISQMIIESNIMGILLLLVILYVFYCVIMGIFKWIYRLVYGFVRFSVILLLIGTGLYFANMYISNSTSTFTETTKSYR</sequence>